<comment type="catalytic activity">
    <reaction evidence="6">
        <text>a sn-glycero-3-phosphodiester + H2O = an alcohol + sn-glycerol 3-phosphate + H(+)</text>
        <dbReference type="Rhea" id="RHEA:12969"/>
        <dbReference type="ChEBI" id="CHEBI:15377"/>
        <dbReference type="ChEBI" id="CHEBI:15378"/>
        <dbReference type="ChEBI" id="CHEBI:30879"/>
        <dbReference type="ChEBI" id="CHEBI:57597"/>
        <dbReference type="ChEBI" id="CHEBI:83408"/>
        <dbReference type="EC" id="3.1.4.46"/>
    </reaction>
</comment>
<dbReference type="AlphaFoldDB" id="A0AAW1R346"/>
<dbReference type="Proteomes" id="UP001438707">
    <property type="component" value="Unassembled WGS sequence"/>
</dbReference>
<dbReference type="GO" id="GO:0006629">
    <property type="term" value="P:lipid metabolic process"/>
    <property type="evidence" value="ECO:0007669"/>
    <property type="project" value="InterPro"/>
</dbReference>
<dbReference type="PROSITE" id="PS51704">
    <property type="entry name" value="GP_PDE"/>
    <property type="match status" value="1"/>
</dbReference>
<accession>A0AAW1R346</accession>
<dbReference type="PANTHER" id="PTHR43620">
    <property type="entry name" value="GLYCEROPHOSPHORYL DIESTER PHOSPHODIESTERASE"/>
    <property type="match status" value="1"/>
</dbReference>
<dbReference type="InterPro" id="IPR030395">
    <property type="entry name" value="GP_PDE_dom"/>
</dbReference>
<evidence type="ECO:0000259" key="7">
    <source>
        <dbReference type="PROSITE" id="PS51704"/>
    </source>
</evidence>
<evidence type="ECO:0000313" key="9">
    <source>
        <dbReference type="Proteomes" id="UP001438707"/>
    </source>
</evidence>
<sequence length="430" mass="46497">MAILLACAGCLATDQPLIIAHRGSPCSIPEETIEGFEAAALAGADYLEMDVVMSKDGMLICRHDITLDDSTDVLAHGEFAAYTRTEAMPGGHNITGIFAADLTSAEIRRLKAQQVMPFRDHSRDQETQVSPLRDVLRFAKPLVESGAVLGVYIETKQPSWHKDIGLPLEQPLLDVLDAEGWFKLPQGAIVLQSFEPQSLRKLHDLMQGRRLGPTNLTWLMDCADPPPSDGDLEAFAEYGTFIGPDKVMVAELNETAECGRRKGCGSPGSFCAGRLSRSVSENATSSLVVRAHSYGLGVHTYTHRNEDMFMALDFRSDPAAELSHFAGRNGLGVDGVFVDCPATAVAWRQQEFEVQGTATVPAGGRVSSHGTCTDSEVCTAVTVFLSLMAGWAGSRYLADWVARAQQALFLRYHRLSDDGTAATVQMTGSS</sequence>
<protein>
    <recommendedName>
        <fullName evidence="2">glycerophosphodiester phosphodiesterase</fullName>
        <ecNumber evidence="2">3.1.4.46</ecNumber>
    </recommendedName>
</protein>
<evidence type="ECO:0000256" key="6">
    <source>
        <dbReference type="ARBA" id="ARBA00047512"/>
    </source>
</evidence>
<proteinExistence type="inferred from homology"/>
<reference evidence="8 9" key="1">
    <citation type="journal article" date="2024" name="Nat. Commun.">
        <title>Phylogenomics reveals the evolutionary origins of lichenization in chlorophyte algae.</title>
        <authorList>
            <person name="Puginier C."/>
            <person name="Libourel C."/>
            <person name="Otte J."/>
            <person name="Skaloud P."/>
            <person name="Haon M."/>
            <person name="Grisel S."/>
            <person name="Petersen M."/>
            <person name="Berrin J.G."/>
            <person name="Delaux P.M."/>
            <person name="Dal Grande F."/>
            <person name="Keller J."/>
        </authorList>
    </citation>
    <scope>NUCLEOTIDE SEQUENCE [LARGE SCALE GENOMIC DNA]</scope>
    <source>
        <strain evidence="8 9">SAG 2145</strain>
    </source>
</reference>
<dbReference type="SUPFAM" id="SSF51695">
    <property type="entry name" value="PLC-like phosphodiesterases"/>
    <property type="match status" value="1"/>
</dbReference>
<dbReference type="GO" id="GO:0006071">
    <property type="term" value="P:glycerol metabolic process"/>
    <property type="evidence" value="ECO:0007669"/>
    <property type="project" value="UniProtKB-KW"/>
</dbReference>
<dbReference type="GO" id="GO:0008889">
    <property type="term" value="F:glycerophosphodiester phosphodiesterase activity"/>
    <property type="evidence" value="ECO:0007669"/>
    <property type="project" value="UniProtKB-EC"/>
</dbReference>
<dbReference type="Pfam" id="PF03009">
    <property type="entry name" value="GDPD"/>
    <property type="match status" value="1"/>
</dbReference>
<keyword evidence="9" id="KW-1185">Reference proteome</keyword>
<dbReference type="EC" id="3.1.4.46" evidence="2"/>
<evidence type="ECO:0000256" key="3">
    <source>
        <dbReference type="ARBA" id="ARBA00022729"/>
    </source>
</evidence>
<dbReference type="EMBL" id="JALJOS010000017">
    <property type="protein sequence ID" value="KAK9827841.1"/>
    <property type="molecule type" value="Genomic_DNA"/>
</dbReference>
<evidence type="ECO:0000256" key="2">
    <source>
        <dbReference type="ARBA" id="ARBA00012247"/>
    </source>
</evidence>
<keyword evidence="4" id="KW-0319">Glycerol metabolism</keyword>
<evidence type="ECO:0000256" key="5">
    <source>
        <dbReference type="ARBA" id="ARBA00022801"/>
    </source>
</evidence>
<evidence type="ECO:0000256" key="4">
    <source>
        <dbReference type="ARBA" id="ARBA00022798"/>
    </source>
</evidence>
<keyword evidence="5" id="KW-0378">Hydrolase</keyword>
<dbReference type="InterPro" id="IPR017946">
    <property type="entry name" value="PLC-like_Pdiesterase_TIM-brl"/>
</dbReference>
<comment type="similarity">
    <text evidence="1">Belongs to the glycerophosphoryl diester phosphodiesterase family.</text>
</comment>
<keyword evidence="3" id="KW-0732">Signal</keyword>
<dbReference type="PANTHER" id="PTHR43620:SF7">
    <property type="entry name" value="GLYCEROPHOSPHODIESTER PHOSPHODIESTERASE GDPD5-RELATED"/>
    <property type="match status" value="1"/>
</dbReference>
<name>A0AAW1R346_9CHLO</name>
<evidence type="ECO:0000256" key="1">
    <source>
        <dbReference type="ARBA" id="ARBA00007277"/>
    </source>
</evidence>
<comment type="caution">
    <text evidence="8">The sequence shown here is derived from an EMBL/GenBank/DDBJ whole genome shotgun (WGS) entry which is preliminary data.</text>
</comment>
<gene>
    <name evidence="8" type="ORF">WJX74_004926</name>
</gene>
<organism evidence="8 9">
    <name type="scientific">Apatococcus lobatus</name>
    <dbReference type="NCBI Taxonomy" id="904363"/>
    <lineage>
        <taxon>Eukaryota</taxon>
        <taxon>Viridiplantae</taxon>
        <taxon>Chlorophyta</taxon>
        <taxon>core chlorophytes</taxon>
        <taxon>Trebouxiophyceae</taxon>
        <taxon>Chlorellales</taxon>
        <taxon>Chlorellaceae</taxon>
        <taxon>Apatococcus</taxon>
    </lineage>
</organism>
<dbReference type="Gene3D" id="3.20.20.190">
    <property type="entry name" value="Phosphatidylinositol (PI) phosphodiesterase"/>
    <property type="match status" value="1"/>
</dbReference>
<feature type="domain" description="GP-PDE" evidence="7">
    <location>
        <begin position="16"/>
        <end position="348"/>
    </location>
</feature>
<evidence type="ECO:0000313" key="8">
    <source>
        <dbReference type="EMBL" id="KAK9827841.1"/>
    </source>
</evidence>